<dbReference type="SUPFAM" id="SSF52540">
    <property type="entry name" value="P-loop containing nucleoside triphosphate hydrolases"/>
    <property type="match status" value="1"/>
</dbReference>
<sequence>MERPDSSLLDPSLLHLTGKDFIQYMLRLHGNDCEQKLIDNVLDGLELDKSIMQESVNKLSKGMTQKLGLASCLLSGKSLLIFDEPMSGLDPRARVLFKKQLAKLKQKGTTVFFSSHVLADVEEMADTMAVLHNQKIYFSGSPQAFIQKYKGENVEQAYMNCIENKVV</sequence>
<evidence type="ECO:0000256" key="3">
    <source>
        <dbReference type="ARBA" id="ARBA00022840"/>
    </source>
</evidence>
<dbReference type="InterPro" id="IPR027417">
    <property type="entry name" value="P-loop_NTPase"/>
</dbReference>
<dbReference type="PANTHER" id="PTHR42939:SF1">
    <property type="entry name" value="ABC TRANSPORTER ATP-BINDING PROTEIN ALBC-RELATED"/>
    <property type="match status" value="1"/>
</dbReference>
<evidence type="ECO:0000313" key="5">
    <source>
        <dbReference type="EMBL" id="VAW51427.1"/>
    </source>
</evidence>
<reference evidence="5" key="1">
    <citation type="submission" date="2018-06" db="EMBL/GenBank/DDBJ databases">
        <authorList>
            <person name="Zhirakovskaya E."/>
        </authorList>
    </citation>
    <scope>NUCLEOTIDE SEQUENCE</scope>
</reference>
<organism evidence="5">
    <name type="scientific">hydrothermal vent metagenome</name>
    <dbReference type="NCBI Taxonomy" id="652676"/>
    <lineage>
        <taxon>unclassified sequences</taxon>
        <taxon>metagenomes</taxon>
        <taxon>ecological metagenomes</taxon>
    </lineage>
</organism>
<dbReference type="Gene3D" id="3.40.50.300">
    <property type="entry name" value="P-loop containing nucleotide triphosphate hydrolases"/>
    <property type="match status" value="1"/>
</dbReference>
<dbReference type="GO" id="GO:0016887">
    <property type="term" value="F:ATP hydrolysis activity"/>
    <property type="evidence" value="ECO:0007669"/>
    <property type="project" value="InterPro"/>
</dbReference>
<gene>
    <name evidence="5" type="ORF">MNBD_GAMMA06-1197</name>
</gene>
<dbReference type="EMBL" id="UOFD01000030">
    <property type="protein sequence ID" value="VAW51427.1"/>
    <property type="molecule type" value="Genomic_DNA"/>
</dbReference>
<keyword evidence="1" id="KW-0813">Transport</keyword>
<dbReference type="GO" id="GO:0005524">
    <property type="term" value="F:ATP binding"/>
    <property type="evidence" value="ECO:0007669"/>
    <property type="project" value="UniProtKB-KW"/>
</dbReference>
<proteinExistence type="predicted"/>
<dbReference type="AlphaFoldDB" id="A0A3B0WLH5"/>
<protein>
    <submittedName>
        <fullName evidence="5">ABC transporter, ATP-binding protein</fullName>
    </submittedName>
</protein>
<keyword evidence="2" id="KW-0547">Nucleotide-binding</keyword>
<name>A0A3B0WLH5_9ZZZZ</name>
<evidence type="ECO:0000259" key="4">
    <source>
        <dbReference type="Pfam" id="PF13304"/>
    </source>
</evidence>
<dbReference type="PANTHER" id="PTHR42939">
    <property type="entry name" value="ABC TRANSPORTER ATP-BINDING PROTEIN ALBC-RELATED"/>
    <property type="match status" value="1"/>
</dbReference>
<evidence type="ECO:0000256" key="1">
    <source>
        <dbReference type="ARBA" id="ARBA00022448"/>
    </source>
</evidence>
<keyword evidence="3 5" id="KW-0067">ATP-binding</keyword>
<accession>A0A3B0WLH5</accession>
<evidence type="ECO:0000256" key="2">
    <source>
        <dbReference type="ARBA" id="ARBA00022741"/>
    </source>
</evidence>
<dbReference type="InterPro" id="IPR003959">
    <property type="entry name" value="ATPase_AAA_core"/>
</dbReference>
<feature type="domain" description="ATPase AAA-type core" evidence="4">
    <location>
        <begin position="55"/>
        <end position="116"/>
    </location>
</feature>
<dbReference type="InterPro" id="IPR051782">
    <property type="entry name" value="ABC_Transporter_VariousFunc"/>
</dbReference>
<dbReference type="Pfam" id="PF13304">
    <property type="entry name" value="AAA_21"/>
    <property type="match status" value="1"/>
</dbReference>